<feature type="domain" description="Ketosynthase family 3 (KS3)" evidence="4">
    <location>
        <begin position="1"/>
        <end position="263"/>
    </location>
</feature>
<dbReference type="AlphaFoldDB" id="A0A813BMJ0"/>
<evidence type="ECO:0000313" key="6">
    <source>
        <dbReference type="Proteomes" id="UP000601435"/>
    </source>
</evidence>
<protein>
    <submittedName>
        <fullName evidence="5">PpsC protein</fullName>
    </submittedName>
</protein>
<gene>
    <name evidence="5" type="primary">ppsC</name>
    <name evidence="5" type="ORF">SNEC2469_LOCUS31039</name>
</gene>
<dbReference type="PROSITE" id="PS52004">
    <property type="entry name" value="KS3_2"/>
    <property type="match status" value="1"/>
</dbReference>
<feature type="non-terminal residue" evidence="5">
    <location>
        <position position="1"/>
    </location>
</feature>
<dbReference type="Pfam" id="PF02801">
    <property type="entry name" value="Ketoacyl-synt_C"/>
    <property type="match status" value="1"/>
</dbReference>
<evidence type="ECO:0000256" key="1">
    <source>
        <dbReference type="ARBA" id="ARBA00022450"/>
    </source>
</evidence>
<accession>A0A813BMJ0</accession>
<dbReference type="InterPro" id="IPR014031">
    <property type="entry name" value="Ketoacyl_synth_C"/>
</dbReference>
<feature type="non-terminal residue" evidence="5">
    <location>
        <position position="263"/>
    </location>
</feature>
<keyword evidence="1" id="KW-0596">Phosphopantetheine</keyword>
<evidence type="ECO:0000313" key="5">
    <source>
        <dbReference type="EMBL" id="CAE7911286.1"/>
    </source>
</evidence>
<evidence type="ECO:0000256" key="2">
    <source>
        <dbReference type="ARBA" id="ARBA00022553"/>
    </source>
</evidence>
<dbReference type="OrthoDB" id="329835at2759"/>
<dbReference type="EMBL" id="CAJNJA010073949">
    <property type="protein sequence ID" value="CAE7911286.1"/>
    <property type="molecule type" value="Genomic_DNA"/>
</dbReference>
<keyword evidence="3" id="KW-0808">Transferase</keyword>
<keyword evidence="6" id="KW-1185">Reference proteome</keyword>
<dbReference type="InterPro" id="IPR014030">
    <property type="entry name" value="Ketoacyl_synth_N"/>
</dbReference>
<dbReference type="GO" id="GO:0004312">
    <property type="term" value="F:fatty acid synthase activity"/>
    <property type="evidence" value="ECO:0007669"/>
    <property type="project" value="TreeGrafter"/>
</dbReference>
<name>A0A813BMJ0_9DINO</name>
<dbReference type="Proteomes" id="UP000601435">
    <property type="component" value="Unassembled WGS sequence"/>
</dbReference>
<dbReference type="GO" id="GO:0006633">
    <property type="term" value="P:fatty acid biosynthetic process"/>
    <property type="evidence" value="ECO:0007669"/>
    <property type="project" value="InterPro"/>
</dbReference>
<proteinExistence type="predicted"/>
<dbReference type="PANTHER" id="PTHR43775">
    <property type="entry name" value="FATTY ACID SYNTHASE"/>
    <property type="match status" value="1"/>
</dbReference>
<dbReference type="Pfam" id="PF00109">
    <property type="entry name" value="ketoacyl-synt"/>
    <property type="match status" value="1"/>
</dbReference>
<dbReference type="InterPro" id="IPR016039">
    <property type="entry name" value="Thiolase-like"/>
</dbReference>
<comment type="caution">
    <text evidence="5">The sequence shown here is derived from an EMBL/GenBank/DDBJ whole genome shotgun (WGS) entry which is preliminary data.</text>
</comment>
<dbReference type="GO" id="GO:0004315">
    <property type="term" value="F:3-oxoacyl-[acyl-carrier-protein] synthase activity"/>
    <property type="evidence" value="ECO:0007669"/>
    <property type="project" value="InterPro"/>
</dbReference>
<dbReference type="InterPro" id="IPR018201">
    <property type="entry name" value="Ketoacyl_synth_AS"/>
</dbReference>
<evidence type="ECO:0000259" key="4">
    <source>
        <dbReference type="PROSITE" id="PS52004"/>
    </source>
</evidence>
<organism evidence="5 6">
    <name type="scientific">Symbiodinium necroappetens</name>
    <dbReference type="NCBI Taxonomy" id="1628268"/>
    <lineage>
        <taxon>Eukaryota</taxon>
        <taxon>Sar</taxon>
        <taxon>Alveolata</taxon>
        <taxon>Dinophyceae</taxon>
        <taxon>Suessiales</taxon>
        <taxon>Symbiodiniaceae</taxon>
        <taxon>Symbiodinium</taxon>
    </lineage>
</organism>
<reference evidence="5" key="1">
    <citation type="submission" date="2021-02" db="EMBL/GenBank/DDBJ databases">
        <authorList>
            <person name="Dougan E. K."/>
            <person name="Rhodes N."/>
            <person name="Thang M."/>
            <person name="Chan C."/>
        </authorList>
    </citation>
    <scope>NUCLEOTIDE SEQUENCE</scope>
</reference>
<dbReference type="InterPro" id="IPR020841">
    <property type="entry name" value="PKS_Beta-ketoAc_synthase_dom"/>
</dbReference>
<dbReference type="SMART" id="SM00825">
    <property type="entry name" value="PKS_KS"/>
    <property type="match status" value="1"/>
</dbReference>
<evidence type="ECO:0000256" key="3">
    <source>
        <dbReference type="ARBA" id="ARBA00022679"/>
    </source>
</evidence>
<dbReference type="CDD" id="cd00833">
    <property type="entry name" value="PKS"/>
    <property type="match status" value="1"/>
</dbReference>
<dbReference type="SUPFAM" id="SSF53901">
    <property type="entry name" value="Thiolase-like"/>
    <property type="match status" value="1"/>
</dbReference>
<dbReference type="PROSITE" id="PS00606">
    <property type="entry name" value="KS3_1"/>
    <property type="match status" value="1"/>
</dbReference>
<dbReference type="Gene3D" id="3.40.47.10">
    <property type="match status" value="1"/>
</dbReference>
<dbReference type="PANTHER" id="PTHR43775:SF37">
    <property type="entry name" value="SI:DKEY-61P9.11"/>
    <property type="match status" value="1"/>
</dbReference>
<sequence>VLAGRLAYQLGLQGPTATVSTACSSSLVALDMGVSNIFRGKSAALAGGVNLMLGPDVTINCCKSKMLSHFGRCRTFDESADGYVRGEGVGMCYVGVGDTTQGGLASLPAAGVNQNGSGVGFLRPNSAAQSQLIHGCLSDAKMAAKAVDFIECHGSGTTIGDEAEVDGLKRVFSDIRGTPLMLSTAKSSFGHLEAAAGILGLQRAVLALHSAFIPRHIWLGRVSELIQRKLEANWAQLVSEPVSLHRDESLACGVSSFGFSGTN</sequence>
<dbReference type="InterPro" id="IPR050091">
    <property type="entry name" value="PKS_NRPS_Biosynth_Enz"/>
</dbReference>
<keyword evidence="2" id="KW-0597">Phosphoprotein</keyword>